<dbReference type="SMART" id="SM00450">
    <property type="entry name" value="RHOD"/>
    <property type="match status" value="1"/>
</dbReference>
<dbReference type="EMBL" id="FZOK01000005">
    <property type="protein sequence ID" value="SNS18973.1"/>
    <property type="molecule type" value="Genomic_DNA"/>
</dbReference>
<dbReference type="SMART" id="SM00849">
    <property type="entry name" value="Lactamase_B"/>
    <property type="match status" value="1"/>
</dbReference>
<sequence>MKKYLILLWLSIFAVTSQAQFNELVKGREPQKSEIKQFEDDGLAHFSYAIYTEGKVVLIDPGRNPQQYYDYAKEKKATIVGVIETHPHADFVSSHLEIQQTLNVPIYISDLVNVHYDFTPFDEGDVIVLADGVRLKAIFTPGHSPDGISVILEEDGVDIAVFTGDTMFIGDVGRPDLRESAGSIQAQRTELAKMMYHSTREKLMKLDDEVLVYPAHGAGSLCGKSLSKEKVSTIGQEKLTNYALQPMTEEEFVAVLLEDQPFIPKYFPFSVEVNRKGAKAYQLAKSEVTLLRENTVSLEEAYIIDGRNQATFKSSHLPDAINIMNGAKFETWLGSIVPPTAEYYLVADSQEELKEMISKTTKIGYEPFIKGAFVYSKTDGESMPIFDRSAFDANPEQYTILDIRNSGEVAQKQVFDGAINIPLPELMERAKELPTDKPIIVHCGTGYRSAAGSSIVHQILKGAKVIDMGSAILDYNK</sequence>
<feature type="signal peptide" evidence="2">
    <location>
        <begin position="1"/>
        <end position="19"/>
    </location>
</feature>
<dbReference type="SUPFAM" id="SSF52821">
    <property type="entry name" value="Rhodanese/Cell cycle control phosphatase"/>
    <property type="match status" value="2"/>
</dbReference>
<evidence type="ECO:0000256" key="1">
    <source>
        <dbReference type="ARBA" id="ARBA00022723"/>
    </source>
</evidence>
<dbReference type="GO" id="GO:0006749">
    <property type="term" value="P:glutathione metabolic process"/>
    <property type="evidence" value="ECO:0007669"/>
    <property type="project" value="InterPro"/>
</dbReference>
<evidence type="ECO:0000313" key="4">
    <source>
        <dbReference type="EMBL" id="SNS18973.1"/>
    </source>
</evidence>
<evidence type="ECO:0000259" key="3">
    <source>
        <dbReference type="PROSITE" id="PS50206"/>
    </source>
</evidence>
<reference evidence="5" key="1">
    <citation type="submission" date="2017-06" db="EMBL/GenBank/DDBJ databases">
        <authorList>
            <person name="Varghese N."/>
            <person name="Submissions S."/>
        </authorList>
    </citation>
    <scope>NUCLEOTIDE SEQUENCE [LARGE SCALE GENOMIC DNA]</scope>
    <source>
        <strain evidence="5">5C</strain>
    </source>
</reference>
<dbReference type="Pfam" id="PF00753">
    <property type="entry name" value="Lactamase_B"/>
    <property type="match status" value="1"/>
</dbReference>
<dbReference type="GO" id="GO:0046872">
    <property type="term" value="F:metal ion binding"/>
    <property type="evidence" value="ECO:0007669"/>
    <property type="project" value="UniProtKB-KW"/>
</dbReference>
<organism evidence="4 5">
    <name type="scientific">Belliella buryatensis</name>
    <dbReference type="NCBI Taxonomy" id="1500549"/>
    <lineage>
        <taxon>Bacteria</taxon>
        <taxon>Pseudomonadati</taxon>
        <taxon>Bacteroidota</taxon>
        <taxon>Cytophagia</taxon>
        <taxon>Cytophagales</taxon>
        <taxon>Cyclobacteriaceae</taxon>
        <taxon>Belliella</taxon>
    </lineage>
</organism>
<evidence type="ECO:0000256" key="2">
    <source>
        <dbReference type="SAM" id="SignalP"/>
    </source>
</evidence>
<dbReference type="PANTHER" id="PTHR43084">
    <property type="entry name" value="PERSULFIDE DIOXYGENASE ETHE1"/>
    <property type="match status" value="1"/>
</dbReference>
<dbReference type="OrthoDB" id="9784009at2"/>
<gene>
    <name evidence="4" type="ORF">SAMN06295967_10520</name>
</gene>
<dbReference type="PANTHER" id="PTHR43084:SF1">
    <property type="entry name" value="PERSULFIDE DIOXYGENASE ETHE1, MITOCHONDRIAL"/>
    <property type="match status" value="1"/>
</dbReference>
<proteinExistence type="predicted"/>
<dbReference type="InterPro" id="IPR044528">
    <property type="entry name" value="POD-like_MBL-fold"/>
</dbReference>
<feature type="domain" description="Rhodanese" evidence="3">
    <location>
        <begin position="394"/>
        <end position="450"/>
    </location>
</feature>
<dbReference type="PROSITE" id="PS50206">
    <property type="entry name" value="RHODANESE_3"/>
    <property type="match status" value="2"/>
</dbReference>
<dbReference type="InterPro" id="IPR001763">
    <property type="entry name" value="Rhodanese-like_dom"/>
</dbReference>
<dbReference type="GO" id="GO:0050313">
    <property type="term" value="F:sulfur dioxygenase activity"/>
    <property type="evidence" value="ECO:0007669"/>
    <property type="project" value="InterPro"/>
</dbReference>
<keyword evidence="1" id="KW-0479">Metal-binding</keyword>
<keyword evidence="5" id="KW-1185">Reference proteome</keyword>
<evidence type="ECO:0000313" key="5">
    <source>
        <dbReference type="Proteomes" id="UP000198480"/>
    </source>
</evidence>
<dbReference type="AlphaFoldDB" id="A0A239CI01"/>
<dbReference type="InterPro" id="IPR051682">
    <property type="entry name" value="Mito_Persulfide_Diox"/>
</dbReference>
<keyword evidence="2" id="KW-0732">Signal</keyword>
<name>A0A239CI01_9BACT</name>
<dbReference type="GO" id="GO:0070813">
    <property type="term" value="P:hydrogen sulfide metabolic process"/>
    <property type="evidence" value="ECO:0007669"/>
    <property type="project" value="TreeGrafter"/>
</dbReference>
<protein>
    <submittedName>
        <fullName evidence="4">Glyoxylase, beta-lactamase superfamily II</fullName>
    </submittedName>
</protein>
<feature type="chain" id="PRO_5012873253" evidence="2">
    <location>
        <begin position="20"/>
        <end position="477"/>
    </location>
</feature>
<dbReference type="InterPro" id="IPR001279">
    <property type="entry name" value="Metallo-B-lactamas"/>
</dbReference>
<dbReference type="InterPro" id="IPR036866">
    <property type="entry name" value="RibonucZ/Hydroxyglut_hydro"/>
</dbReference>
<accession>A0A239CI01</accession>
<dbReference type="SUPFAM" id="SSF56281">
    <property type="entry name" value="Metallo-hydrolase/oxidoreductase"/>
    <property type="match status" value="1"/>
</dbReference>
<dbReference type="Proteomes" id="UP000198480">
    <property type="component" value="Unassembled WGS sequence"/>
</dbReference>
<dbReference type="InterPro" id="IPR036873">
    <property type="entry name" value="Rhodanese-like_dom_sf"/>
</dbReference>
<dbReference type="Pfam" id="PF00581">
    <property type="entry name" value="Rhodanese"/>
    <property type="match status" value="1"/>
</dbReference>
<feature type="domain" description="Rhodanese" evidence="3">
    <location>
        <begin position="297"/>
        <end position="346"/>
    </location>
</feature>
<dbReference type="Gene3D" id="3.40.250.10">
    <property type="entry name" value="Rhodanese-like domain"/>
    <property type="match status" value="2"/>
</dbReference>
<dbReference type="Gene3D" id="3.60.15.10">
    <property type="entry name" value="Ribonuclease Z/Hydroxyacylglutathione hydrolase-like"/>
    <property type="match status" value="1"/>
</dbReference>
<dbReference type="CDD" id="cd07724">
    <property type="entry name" value="POD-like_MBL-fold"/>
    <property type="match status" value="1"/>
</dbReference>